<proteinExistence type="predicted"/>
<dbReference type="Proteomes" id="UP001268819">
    <property type="component" value="Unassembled WGS sequence"/>
</dbReference>
<reference evidence="1 2" key="1">
    <citation type="submission" date="2023-07" db="EMBL/GenBank/DDBJ databases">
        <title>Sequencing the genomes of 1000 actinobacteria strains.</title>
        <authorList>
            <person name="Klenk H.-P."/>
        </authorList>
    </citation>
    <scope>NUCLEOTIDE SEQUENCE [LARGE SCALE GENOMIC DNA]</scope>
    <source>
        <strain evidence="1 2">DSM 43749</strain>
    </source>
</reference>
<dbReference type="EMBL" id="JAVDSG010000001">
    <property type="protein sequence ID" value="MDR6592593.1"/>
    <property type="molecule type" value="Genomic_DNA"/>
</dbReference>
<sequence>MALSAELPTAPADRVTPARWQASAKALAPRCAPWDTMDNASPNPLTWQADAACARWCATGWKRASTSCHPAAVGPDTTVRLLSTRSKQPGVRWTWRQASRRGRCRSTRDRITVV</sequence>
<protein>
    <submittedName>
        <fullName evidence="1">Uncharacterized protein</fullName>
    </submittedName>
</protein>
<accession>A0ABU1PPN0</accession>
<keyword evidence="2" id="KW-1185">Reference proteome</keyword>
<gene>
    <name evidence="1" type="ORF">J2S66_000977</name>
</gene>
<evidence type="ECO:0000313" key="2">
    <source>
        <dbReference type="Proteomes" id="UP001268819"/>
    </source>
</evidence>
<organism evidence="1 2">
    <name type="scientific">Saccharothrix longispora</name>
    <dbReference type="NCBI Taxonomy" id="33920"/>
    <lineage>
        <taxon>Bacteria</taxon>
        <taxon>Bacillati</taxon>
        <taxon>Actinomycetota</taxon>
        <taxon>Actinomycetes</taxon>
        <taxon>Pseudonocardiales</taxon>
        <taxon>Pseudonocardiaceae</taxon>
        <taxon>Saccharothrix</taxon>
    </lineage>
</organism>
<name>A0ABU1PPN0_9PSEU</name>
<comment type="caution">
    <text evidence="1">The sequence shown here is derived from an EMBL/GenBank/DDBJ whole genome shotgun (WGS) entry which is preliminary data.</text>
</comment>
<evidence type="ECO:0000313" key="1">
    <source>
        <dbReference type="EMBL" id="MDR6592593.1"/>
    </source>
</evidence>